<gene>
    <name evidence="2" type="ORF">AWY79_02180</name>
    <name evidence="3" type="ORF">EDC59_110111</name>
</gene>
<dbReference type="AlphaFoldDB" id="A0A126QKT7"/>
<accession>A0A126QKT7</accession>
<dbReference type="Proteomes" id="UP000295506">
    <property type="component" value="Unassembled WGS sequence"/>
</dbReference>
<name>A0A126QKT7_9BACT</name>
<dbReference type="Pfam" id="PF14334">
    <property type="entry name" value="DUF4390"/>
    <property type="match status" value="1"/>
</dbReference>
<dbReference type="Proteomes" id="UP000055611">
    <property type="component" value="Chromosome"/>
</dbReference>
<evidence type="ECO:0000313" key="4">
    <source>
        <dbReference type="Proteomes" id="UP000055611"/>
    </source>
</evidence>
<dbReference type="RefSeq" id="WP_066799679.1">
    <property type="nucleotide sequence ID" value="NZ_CP014206.1"/>
</dbReference>
<evidence type="ECO:0000256" key="1">
    <source>
        <dbReference type="SAM" id="SignalP"/>
    </source>
</evidence>
<feature type="signal peptide" evidence="1">
    <location>
        <begin position="1"/>
        <end position="33"/>
    </location>
</feature>
<evidence type="ECO:0000313" key="5">
    <source>
        <dbReference type="Proteomes" id="UP000295506"/>
    </source>
</evidence>
<proteinExistence type="predicted"/>
<sequence length="195" mass="21668">MRIQHRNRAKFPAGIMLAVLFLALLASAGPALAQSLSLTPPSLANVDGRVTARFGVVVEEKPILKGELMDGAVLVLKCAVRLVEPSDYWFDREIAEGEFVSRINFDALTREFVLTLPGGRATLRDEDLSKVLDEGWGSIETPLGAWSQLEHGKKYSLKLSTSMNQEDAPEGVMRFIYFWSWDAGANNTFQLDFTF</sequence>
<dbReference type="EMBL" id="SOBK01000010">
    <property type="protein sequence ID" value="TDT87029.1"/>
    <property type="molecule type" value="Genomic_DNA"/>
</dbReference>
<organism evidence="3 5">
    <name type="scientific">Pseudodesulfovibrio indicus</name>
    <dbReference type="NCBI Taxonomy" id="1716143"/>
    <lineage>
        <taxon>Bacteria</taxon>
        <taxon>Pseudomonadati</taxon>
        <taxon>Thermodesulfobacteriota</taxon>
        <taxon>Desulfovibrionia</taxon>
        <taxon>Desulfovibrionales</taxon>
        <taxon>Desulfovibrionaceae</taxon>
    </lineage>
</organism>
<reference evidence="3 5" key="2">
    <citation type="submission" date="2019-03" db="EMBL/GenBank/DDBJ databases">
        <title>Genomic Encyclopedia of Type Strains, Phase IV (KMG-IV): sequencing the most valuable type-strain genomes for metagenomic binning, comparative biology and taxonomic classification.</title>
        <authorList>
            <person name="Goeker M."/>
        </authorList>
    </citation>
    <scope>NUCLEOTIDE SEQUENCE [LARGE SCALE GENOMIC DNA]</scope>
    <source>
        <strain evidence="3 5">DSM 101483</strain>
    </source>
</reference>
<keyword evidence="4" id="KW-1185">Reference proteome</keyword>
<dbReference type="KEGG" id="dej:AWY79_02180"/>
<evidence type="ECO:0000313" key="3">
    <source>
        <dbReference type="EMBL" id="TDT87029.1"/>
    </source>
</evidence>
<protein>
    <submittedName>
        <fullName evidence="3">Uncharacterized protein DUF4390</fullName>
    </submittedName>
</protein>
<dbReference type="OrthoDB" id="5470580at2"/>
<dbReference type="InterPro" id="IPR025500">
    <property type="entry name" value="DUF4390"/>
</dbReference>
<keyword evidence="1" id="KW-0732">Signal</keyword>
<dbReference type="EMBL" id="CP014206">
    <property type="protein sequence ID" value="AMK10005.1"/>
    <property type="molecule type" value="Genomic_DNA"/>
</dbReference>
<feature type="chain" id="PRO_5044548135" evidence="1">
    <location>
        <begin position="34"/>
        <end position="195"/>
    </location>
</feature>
<evidence type="ECO:0000313" key="2">
    <source>
        <dbReference type="EMBL" id="AMK10005.1"/>
    </source>
</evidence>
<reference evidence="2 4" key="1">
    <citation type="journal article" date="2016" name="Front. Microbiol.">
        <title>Genome Sequence of the Piezophilic, Mesophilic Sulfate-Reducing Bacterium Desulfovibrio indicus J2T.</title>
        <authorList>
            <person name="Cao J."/>
            <person name="Maignien L."/>
            <person name="Shao Z."/>
            <person name="Alain K."/>
            <person name="Jebbar M."/>
        </authorList>
    </citation>
    <scope>NUCLEOTIDE SEQUENCE [LARGE SCALE GENOMIC DNA]</scope>
    <source>
        <strain evidence="2 4">J2</strain>
    </source>
</reference>